<reference evidence="9 10" key="1">
    <citation type="journal article" date="2011" name="Int. J. Syst. Evol. Microbiol.">
        <title>Description of Undibacterium oligocarboniphilum sp. nov., isolated from purified water, and Undibacterium pigrum strain CCUG 49012 as the type strain of Undibacterium parvum sp. nov., and emended descriptions of the genus Undibacterium and the species Undibacterium pigrum.</title>
        <authorList>
            <person name="Eder W."/>
            <person name="Wanner G."/>
            <person name="Ludwig W."/>
            <person name="Busse H.J."/>
            <person name="Ziemke-Kageler F."/>
            <person name="Lang E."/>
        </authorList>
    </citation>
    <scope>NUCLEOTIDE SEQUENCE [LARGE SCALE GENOMIC DNA]</scope>
    <source>
        <strain evidence="9 10">DSM 23061</strain>
    </source>
</reference>
<dbReference type="InterPro" id="IPR036890">
    <property type="entry name" value="HATPase_C_sf"/>
</dbReference>
<dbReference type="InterPro" id="IPR003594">
    <property type="entry name" value="HATPase_dom"/>
</dbReference>
<evidence type="ECO:0000256" key="7">
    <source>
        <dbReference type="SAM" id="Phobius"/>
    </source>
</evidence>
<feature type="domain" description="Histidine kinase" evidence="8">
    <location>
        <begin position="598"/>
        <end position="816"/>
    </location>
</feature>
<evidence type="ECO:0000256" key="3">
    <source>
        <dbReference type="ARBA" id="ARBA00012438"/>
    </source>
</evidence>
<comment type="catalytic activity">
    <reaction evidence="1">
        <text>ATP + protein L-histidine = ADP + protein N-phospho-L-histidine.</text>
        <dbReference type="EC" id="2.7.13.3"/>
    </reaction>
</comment>
<feature type="transmembrane region" description="Helical" evidence="7">
    <location>
        <begin position="350"/>
        <end position="368"/>
    </location>
</feature>
<dbReference type="OrthoDB" id="9802500at2"/>
<keyword evidence="6" id="KW-0418">Kinase</keyword>
<accession>A0A3S9HKT2</accession>
<dbReference type="SMART" id="SM00387">
    <property type="entry name" value="HATPase_c"/>
    <property type="match status" value="1"/>
</dbReference>
<evidence type="ECO:0000313" key="9">
    <source>
        <dbReference type="EMBL" id="AZP12723.1"/>
    </source>
</evidence>
<dbReference type="SMART" id="SM01080">
    <property type="entry name" value="CHASE2"/>
    <property type="match status" value="1"/>
</dbReference>
<evidence type="ECO:0000256" key="2">
    <source>
        <dbReference type="ARBA" id="ARBA00004429"/>
    </source>
</evidence>
<dbReference type="Gene3D" id="3.30.450.20">
    <property type="entry name" value="PAS domain"/>
    <property type="match status" value="1"/>
</dbReference>
<dbReference type="EMBL" id="CP034464">
    <property type="protein sequence ID" value="AZP12723.1"/>
    <property type="molecule type" value="Genomic_DNA"/>
</dbReference>
<feature type="transmembrane region" description="Helical" evidence="7">
    <location>
        <begin position="20"/>
        <end position="41"/>
    </location>
</feature>
<name>A0A3S9HKT2_9BURK</name>
<keyword evidence="10" id="KW-1185">Reference proteome</keyword>
<dbReference type="InterPro" id="IPR036097">
    <property type="entry name" value="HisK_dim/P_sf"/>
</dbReference>
<protein>
    <recommendedName>
        <fullName evidence="3">histidine kinase</fullName>
        <ecNumber evidence="3">2.7.13.3</ecNumber>
    </recommendedName>
</protein>
<dbReference type="PRINTS" id="PR00344">
    <property type="entry name" value="BCTRLSENSOR"/>
</dbReference>
<dbReference type="FunFam" id="3.30.565.10:FF:000006">
    <property type="entry name" value="Sensor histidine kinase WalK"/>
    <property type="match status" value="1"/>
</dbReference>
<dbReference type="SUPFAM" id="SSF47384">
    <property type="entry name" value="Homodimeric domain of signal transducing histidine kinase"/>
    <property type="match status" value="1"/>
</dbReference>
<keyword evidence="7" id="KW-1133">Transmembrane helix</keyword>
<dbReference type="Gene3D" id="3.30.565.10">
    <property type="entry name" value="Histidine kinase-like ATPase, C-terminal domain"/>
    <property type="match status" value="1"/>
</dbReference>
<dbReference type="Gene3D" id="1.10.287.130">
    <property type="match status" value="1"/>
</dbReference>
<dbReference type="InterPro" id="IPR003661">
    <property type="entry name" value="HisK_dim/P_dom"/>
</dbReference>
<dbReference type="PANTHER" id="PTHR43047:SF72">
    <property type="entry name" value="OSMOSENSING HISTIDINE PROTEIN KINASE SLN1"/>
    <property type="match status" value="1"/>
</dbReference>
<keyword evidence="5" id="KW-0808">Transferase</keyword>
<keyword evidence="7" id="KW-0472">Membrane</keyword>
<dbReference type="Pfam" id="PF05226">
    <property type="entry name" value="CHASE2"/>
    <property type="match status" value="1"/>
</dbReference>
<evidence type="ECO:0000256" key="5">
    <source>
        <dbReference type="ARBA" id="ARBA00022679"/>
    </source>
</evidence>
<dbReference type="EC" id="2.7.13.3" evidence="3"/>
<dbReference type="GO" id="GO:0005886">
    <property type="term" value="C:plasma membrane"/>
    <property type="evidence" value="ECO:0007669"/>
    <property type="project" value="UniProtKB-SubCell"/>
</dbReference>
<evidence type="ECO:0000256" key="4">
    <source>
        <dbReference type="ARBA" id="ARBA00022553"/>
    </source>
</evidence>
<dbReference type="PANTHER" id="PTHR43047">
    <property type="entry name" value="TWO-COMPONENT HISTIDINE PROTEIN KINASE"/>
    <property type="match status" value="1"/>
</dbReference>
<proteinExistence type="predicted"/>
<evidence type="ECO:0000256" key="1">
    <source>
        <dbReference type="ARBA" id="ARBA00000085"/>
    </source>
</evidence>
<dbReference type="Proteomes" id="UP000275663">
    <property type="component" value="Chromosome"/>
</dbReference>
<evidence type="ECO:0000313" key="10">
    <source>
        <dbReference type="Proteomes" id="UP000275663"/>
    </source>
</evidence>
<dbReference type="InterPro" id="IPR004358">
    <property type="entry name" value="Sig_transdc_His_kin-like_C"/>
</dbReference>
<evidence type="ECO:0000259" key="8">
    <source>
        <dbReference type="PROSITE" id="PS50109"/>
    </source>
</evidence>
<dbReference type="InterPro" id="IPR005467">
    <property type="entry name" value="His_kinase_dom"/>
</dbReference>
<dbReference type="GO" id="GO:0009927">
    <property type="term" value="F:histidine phosphotransfer kinase activity"/>
    <property type="evidence" value="ECO:0007669"/>
    <property type="project" value="TreeGrafter"/>
</dbReference>
<keyword evidence="4" id="KW-0597">Phosphoprotein</keyword>
<dbReference type="SUPFAM" id="SSF55874">
    <property type="entry name" value="ATPase domain of HSP90 chaperone/DNA topoisomerase II/histidine kinase"/>
    <property type="match status" value="1"/>
</dbReference>
<gene>
    <name evidence="9" type="ORF">EJN92_12355</name>
</gene>
<evidence type="ECO:0000256" key="6">
    <source>
        <dbReference type="ARBA" id="ARBA00022777"/>
    </source>
</evidence>
<organism evidence="9 10">
    <name type="scientific">Undibacterium parvum</name>
    <dbReference type="NCBI Taxonomy" id="401471"/>
    <lineage>
        <taxon>Bacteria</taxon>
        <taxon>Pseudomonadati</taxon>
        <taxon>Pseudomonadota</taxon>
        <taxon>Betaproteobacteria</taxon>
        <taxon>Burkholderiales</taxon>
        <taxon>Oxalobacteraceae</taxon>
        <taxon>Undibacterium</taxon>
    </lineage>
</organism>
<dbReference type="CDD" id="cd00082">
    <property type="entry name" value="HisKA"/>
    <property type="match status" value="1"/>
</dbReference>
<dbReference type="PIRSF" id="PIRSF037347">
    <property type="entry name" value="STHK_CHASE2_PAS_prd"/>
    <property type="match status" value="1"/>
</dbReference>
<dbReference type="GO" id="GO:0000155">
    <property type="term" value="F:phosphorelay sensor kinase activity"/>
    <property type="evidence" value="ECO:0007669"/>
    <property type="project" value="InterPro"/>
</dbReference>
<dbReference type="Pfam" id="PF02518">
    <property type="entry name" value="HATPase_c"/>
    <property type="match status" value="1"/>
</dbReference>
<dbReference type="AlphaFoldDB" id="A0A3S9HKT2"/>
<dbReference type="RefSeq" id="WP_126128102.1">
    <property type="nucleotide sequence ID" value="NZ_CP034464.1"/>
</dbReference>
<dbReference type="InterPro" id="IPR017181">
    <property type="entry name" value="Sig_transdc_His_kin_CHASE2"/>
</dbReference>
<dbReference type="KEGG" id="upv:EJN92_12355"/>
<dbReference type="PROSITE" id="PS50109">
    <property type="entry name" value="HIS_KIN"/>
    <property type="match status" value="1"/>
</dbReference>
<feature type="transmembrane region" description="Helical" evidence="7">
    <location>
        <begin position="325"/>
        <end position="345"/>
    </location>
</feature>
<dbReference type="InterPro" id="IPR007890">
    <property type="entry name" value="CHASE2"/>
</dbReference>
<keyword evidence="7" id="KW-0812">Transmembrane</keyword>
<sequence length="817" mass="90124">MSNTAKTETTDNSNAASRRLALREWAFISVALLLLIAGLQWSKTLGTLDQSLYDRFMRLNPHPARDDIIIVAIDDYSLAELGKWPWPRLRHAELIKQLNAANPAAIGLDILFSESENLSPDGLQNGDVSLAAAIAASNKVVLPLVSASAGLGLSAAQPLPILSKAARQLAHIHLELDKDGVARSVFLQEGMHGVWWPHFALAMRDIARPAAAGSQAATLPGLRLPEAERASPQNEAWQRDYQMHIPYYGSSGHFTSVPYVTVLRGEVPADFFRDKYVLIGTSAVGMADSFGTPVSANEGAISGIEINANILASLLDERAISLATFWPSLLYALLPLTLALLGYLFASPRWALSLTAGLFLLLLLSSFSALRLGYWLPPSSALCGLLLAYPLWSWRRLEAAIRYLGEEFILLDQEPHLLPELKTEPAGNIDAGEVSISAPLQDSLEQRIQAMRNAARRVRDLRQFVSDSLNSLPDATIVTTVDGNILLANPAAMLYFASIGQPKIQDAMLPFLFAKMSPPAALEESPNAVFSWWDLIDLKQQSTINKGIEIVDPKERDLLIKSAPCYTGQRELSGWIISLIDISAIRAAERSRDETLHFISHDMRAPQASILALLELQHDPQTALPQADFLNRIEKASRITLALADNFVQLARAEAQDYRLEDMDFQDVLMDASDEMWSLAKEKNIRITTQIPEANYPVRVDRSLMTRVLTNLLSNAIKYSPSDTSITCTLSYESGMSDAHVLCTIVDQGYGIARADQSRLFQRFQRFKHKEQPKNDGVGLGMVFIKKVMDRHHGKIDFQSVPGEGSTFVLKIPAFSV</sequence>
<comment type="subcellular location">
    <subcellularLocation>
        <location evidence="2">Cell inner membrane</location>
        <topology evidence="2">Multi-pass membrane protein</topology>
    </subcellularLocation>
</comment>